<comment type="caution">
    <text evidence="2">The sequence shown here is derived from an EMBL/GenBank/DDBJ whole genome shotgun (WGS) entry which is preliminary data.</text>
</comment>
<organism evidence="2 3">
    <name type="scientific">Candidatus Marithioploca araucensis</name>
    <dbReference type="NCBI Taxonomy" id="70273"/>
    <lineage>
        <taxon>Bacteria</taxon>
        <taxon>Pseudomonadati</taxon>
        <taxon>Pseudomonadota</taxon>
        <taxon>Gammaproteobacteria</taxon>
        <taxon>Thiotrichales</taxon>
        <taxon>Thiotrichaceae</taxon>
        <taxon>Candidatus Marithioploca</taxon>
    </lineage>
</organism>
<proteinExistence type="predicted"/>
<dbReference type="Proteomes" id="UP001171945">
    <property type="component" value="Unassembled WGS sequence"/>
</dbReference>
<protein>
    <recommendedName>
        <fullName evidence="4">Cytochrome C</fullName>
    </recommendedName>
</protein>
<reference evidence="2" key="1">
    <citation type="submission" date="2023-06" db="EMBL/GenBank/DDBJ databases">
        <title>Uncultivated large filamentous bacteria from sulfidic sediments reveal new species and different genomic features in energy metabolism and defense.</title>
        <authorList>
            <person name="Fonseca A."/>
        </authorList>
    </citation>
    <scope>NUCLEOTIDE SEQUENCE</scope>
    <source>
        <strain evidence="2">HSG4</strain>
    </source>
</reference>
<accession>A0ABT7VVW1</accession>
<name>A0ABT7VVW1_9GAMM</name>
<evidence type="ECO:0000256" key="1">
    <source>
        <dbReference type="ARBA" id="ARBA00022729"/>
    </source>
</evidence>
<evidence type="ECO:0008006" key="4">
    <source>
        <dbReference type="Google" id="ProtNLM"/>
    </source>
</evidence>
<dbReference type="InterPro" id="IPR051829">
    <property type="entry name" value="Multiheme_Cytochr_ET"/>
</dbReference>
<dbReference type="EMBL" id="JAUCGM010000825">
    <property type="protein sequence ID" value="MDM8563712.1"/>
    <property type="molecule type" value="Genomic_DNA"/>
</dbReference>
<keyword evidence="3" id="KW-1185">Reference proteome</keyword>
<evidence type="ECO:0000313" key="3">
    <source>
        <dbReference type="Proteomes" id="UP001171945"/>
    </source>
</evidence>
<dbReference type="InterPro" id="IPR036280">
    <property type="entry name" value="Multihaem_cyt_sf"/>
</dbReference>
<keyword evidence="1" id="KW-0732">Signal</keyword>
<dbReference type="SUPFAM" id="SSF48695">
    <property type="entry name" value="Multiheme cytochromes"/>
    <property type="match status" value="1"/>
</dbReference>
<feature type="non-terminal residue" evidence="2">
    <location>
        <position position="1"/>
    </location>
</feature>
<gene>
    <name evidence="2" type="ORF">QUF54_10200</name>
</gene>
<dbReference type="PANTHER" id="PTHR35038">
    <property type="entry name" value="DISSIMILATORY SULFITE REDUCTASE SIRA"/>
    <property type="match status" value="1"/>
</dbReference>
<evidence type="ECO:0000313" key="2">
    <source>
        <dbReference type="EMBL" id="MDM8563712.1"/>
    </source>
</evidence>
<dbReference type="Gene3D" id="1.10.1130.10">
    <property type="entry name" value="Flavocytochrome C3, Chain A"/>
    <property type="match status" value="1"/>
</dbReference>
<sequence>NPIIPSGAKSEQSCYQCHPGKTTQCQRGAMKTAGLECHSCHGDILAVGGKFPLQENGSIDGTNDGKSRRPWTDMPRCQSCHTGDAINHLTGEGLEFHEDGIRLVQAYKTGDKSASPLLAENKRFAENENTLFRNSKGHKGVACEGCHGSTHAIWPNAKANANDNLTALQLQGHTGTIIECDTCHTPGSLPMTLDGPHGIHSVNDPNWIKKHRKPYVLGPNDCKACHGKNLQGTALSKVAATRTFEKKDGSPITLEKGQKVSCDLCHNKP</sequence>